<feature type="region of interest" description="Disordered" evidence="1">
    <location>
        <begin position="474"/>
        <end position="493"/>
    </location>
</feature>
<feature type="region of interest" description="Disordered" evidence="1">
    <location>
        <begin position="29"/>
        <end position="70"/>
    </location>
</feature>
<protein>
    <recommendedName>
        <fullName evidence="5">Lipoprotein</fullName>
    </recommendedName>
</protein>
<name>A0A9Q3QD52_9BACT</name>
<feature type="chain" id="PRO_5040123875" description="Lipoprotein" evidence="2">
    <location>
        <begin position="25"/>
        <end position="808"/>
    </location>
</feature>
<comment type="caution">
    <text evidence="3">The sequence shown here is derived from an EMBL/GenBank/DDBJ whole genome shotgun (WGS) entry which is preliminary data.</text>
</comment>
<evidence type="ECO:0008006" key="5">
    <source>
        <dbReference type="Google" id="ProtNLM"/>
    </source>
</evidence>
<dbReference type="AlphaFoldDB" id="A0A9Q3QD52"/>
<accession>A0A9Q3QD52</accession>
<evidence type="ECO:0000313" key="4">
    <source>
        <dbReference type="Proteomes" id="UP000746160"/>
    </source>
</evidence>
<evidence type="ECO:0000256" key="1">
    <source>
        <dbReference type="SAM" id="MobiDB-lite"/>
    </source>
</evidence>
<gene>
    <name evidence="3" type="ORF">MADP07_00319</name>
</gene>
<dbReference type="PROSITE" id="PS51257">
    <property type="entry name" value="PROKAR_LIPOPROTEIN"/>
    <property type="match status" value="1"/>
</dbReference>
<evidence type="ECO:0000256" key="2">
    <source>
        <dbReference type="SAM" id="SignalP"/>
    </source>
</evidence>
<feature type="region of interest" description="Disordered" evidence="1">
    <location>
        <begin position="236"/>
        <end position="300"/>
    </location>
</feature>
<feature type="compositionally biased region" description="Low complexity" evidence="1">
    <location>
        <begin position="240"/>
        <end position="253"/>
    </location>
</feature>
<sequence length="808" mass="90616">MKLLKLVLPIATVTPVLLSASCFGGEKKEVNPGGGTQGGTNKPETPGSGTGTTTPENPNTPAGGNVDKPTTQPVKYAEIINLFNSNSIFKKTISYSEFLKFTNQQGKETGRIDHYINNDGTTTIKINKDAAVLNEDIFSDELLKLNDFTVNFKKETDKVGFGYRDEFQKGYEIADENSTAENAKSSSSRLVFKVDSENETITILSVALYKYIPNKGLILLVPAEKDFVITVDQSTKNDVDNSANNNENNNGDNSTETPNTPEQPENNGSENNSSESGNEGSNSNENSNNNDVKQPSANLPENYESLSDVEKILYLYNNDLIFKKYISEEDFELLNARKNKRIDFNEKTLSFTIGRNNKSNPNDQKPFDTDIFSDEVNLIFNFTKNVKRFEGKIGLSLMDNNNKKYINKDNSETVKGASSASGRFVYETDAEKKTVTIKQLAVVEFSKQKGFKLYSELDNYKDFTIKVGTHEELELQENTNQGESTGDNTTTNTDKTIVNKFEEIKKSSEFNQIEVDINALPLVLQNILNKLNKAKTYSSEQGLEKINLLVTKINESIEKINSLKNDKLPKIFKNHIDAILTKDNILKINQILEKSESEERLNYDSINIQEGNYLAVVQIITSIWEKTIKIVVDANNKTGTGATKLNEKFIKATGAKLNSIYQKALTEIYADIKALNYGETKIEFEELVNNTKYLDYADELHSLKQFEILLNDTLTSSNLVLNKFKVELNALKQNSEANADKITSLNAKISSLQSVQFQAKTFLNSQKQELETLKSLTFDQLTPEQQGSLSSLKYKLMTLKTQLERNMK</sequence>
<dbReference type="Proteomes" id="UP000746160">
    <property type="component" value="Unassembled WGS sequence"/>
</dbReference>
<feature type="compositionally biased region" description="Low complexity" evidence="1">
    <location>
        <begin position="43"/>
        <end position="65"/>
    </location>
</feature>
<reference evidence="3" key="1">
    <citation type="journal article" date="2021" name="Genes Genomics">
        <title>Comparative genomic analysis of Mycoplasma anatis strains.</title>
        <authorList>
            <person name="Zhou Q."/>
            <person name="Mai K."/>
            <person name="Yang D."/>
            <person name="Liu J."/>
            <person name="Yan Z."/>
            <person name="Luo C."/>
            <person name="Tan Y."/>
            <person name="Cao S."/>
            <person name="Zhou Q."/>
            <person name="Chen L."/>
            <person name="Chen F."/>
        </authorList>
    </citation>
    <scope>NUCLEOTIDE SEQUENCE</scope>
    <source>
        <strain evidence="3">DP07</strain>
    </source>
</reference>
<organism evidence="3 4">
    <name type="scientific">Mycoplasmopsis anatis</name>
    <dbReference type="NCBI Taxonomy" id="171279"/>
    <lineage>
        <taxon>Bacteria</taxon>
        <taxon>Bacillati</taxon>
        <taxon>Mycoplasmatota</taxon>
        <taxon>Mycoplasmoidales</taxon>
        <taxon>Metamycoplasmataceae</taxon>
        <taxon>Mycoplasmopsis</taxon>
    </lineage>
</organism>
<evidence type="ECO:0000313" key="3">
    <source>
        <dbReference type="EMBL" id="MBW0602596.1"/>
    </source>
</evidence>
<keyword evidence="2" id="KW-0732">Signal</keyword>
<feature type="compositionally biased region" description="Low complexity" evidence="1">
    <location>
        <begin position="265"/>
        <end position="290"/>
    </location>
</feature>
<dbReference type="EMBL" id="JABZFG010000004">
    <property type="protein sequence ID" value="MBW0602596.1"/>
    <property type="molecule type" value="Genomic_DNA"/>
</dbReference>
<feature type="compositionally biased region" description="Polar residues" evidence="1">
    <location>
        <begin position="254"/>
        <end position="264"/>
    </location>
</feature>
<feature type="signal peptide" evidence="2">
    <location>
        <begin position="1"/>
        <end position="24"/>
    </location>
</feature>
<proteinExistence type="predicted"/>